<evidence type="ECO:0000256" key="1">
    <source>
        <dbReference type="ARBA" id="ARBA00008431"/>
    </source>
</evidence>
<organism evidence="4 5">
    <name type="scientific">Candida metapsilosis</name>
    <dbReference type="NCBI Taxonomy" id="273372"/>
    <lineage>
        <taxon>Eukaryota</taxon>
        <taxon>Fungi</taxon>
        <taxon>Dikarya</taxon>
        <taxon>Ascomycota</taxon>
        <taxon>Saccharomycotina</taxon>
        <taxon>Pichiomycetes</taxon>
        <taxon>Debaryomycetaceae</taxon>
        <taxon>Candida/Lodderomyces clade</taxon>
        <taxon>Candida</taxon>
    </lineage>
</organism>
<dbReference type="RefSeq" id="XP_067548864.1">
    <property type="nucleotide sequence ID" value="XM_067690394.1"/>
</dbReference>
<comment type="caution">
    <text evidence="4">The sequence shown here is derived from an EMBL/GenBank/DDBJ whole genome shotgun (WGS) entry which is preliminary data.</text>
</comment>
<dbReference type="SMART" id="SM01393">
    <property type="entry name" value="Ribosomal_L32e"/>
    <property type="match status" value="1"/>
</dbReference>
<accession>A0A8H7ZIH1</accession>
<dbReference type="PANTHER" id="PTHR23413">
    <property type="entry name" value="60S RIBOSOMAL PROTEIN L32 AND DNA-DIRECTED RNA POLYMERASE II, SUBUNIT N"/>
    <property type="match status" value="1"/>
</dbReference>
<dbReference type="GO" id="GO:0006412">
    <property type="term" value="P:translation"/>
    <property type="evidence" value="ECO:0007669"/>
    <property type="project" value="InterPro"/>
</dbReference>
<dbReference type="Proteomes" id="UP000669133">
    <property type="component" value="Unassembled WGS sequence"/>
</dbReference>
<protein>
    <submittedName>
        <fullName evidence="4">RPL32</fullName>
    </submittedName>
</protein>
<evidence type="ECO:0000256" key="3">
    <source>
        <dbReference type="ARBA" id="ARBA00023274"/>
    </source>
</evidence>
<gene>
    <name evidence="4" type="ORF">I9W82_001628</name>
</gene>
<dbReference type="AlphaFoldDB" id="A0A8H7ZIH1"/>
<dbReference type="GO" id="GO:0022625">
    <property type="term" value="C:cytosolic large ribosomal subunit"/>
    <property type="evidence" value="ECO:0007669"/>
    <property type="project" value="TreeGrafter"/>
</dbReference>
<dbReference type="SUPFAM" id="SSF52042">
    <property type="entry name" value="Ribosomal protein L32e"/>
    <property type="match status" value="1"/>
</dbReference>
<dbReference type="GO" id="GO:0003735">
    <property type="term" value="F:structural constituent of ribosome"/>
    <property type="evidence" value="ECO:0007669"/>
    <property type="project" value="InterPro"/>
</dbReference>
<reference evidence="4 5" key="1">
    <citation type="submission" date="2020-12" db="EMBL/GenBank/DDBJ databases">
        <title>Effect of drift, selection, and recombination on the evolution of hybrid genomes in Candida yeast pathogens.</title>
        <authorList>
            <person name="Mixao V."/>
            <person name="Ksiezopolska E."/>
            <person name="Saus E."/>
            <person name="Boekhout T."/>
            <person name="Gacser A."/>
            <person name="Gabaldon T."/>
        </authorList>
    </citation>
    <scope>NUCLEOTIDE SEQUENCE [LARGE SCALE GENOMIC DNA]</scope>
    <source>
        <strain evidence="4 5">BP57</strain>
    </source>
</reference>
<evidence type="ECO:0000313" key="4">
    <source>
        <dbReference type="EMBL" id="KAG5419748.1"/>
    </source>
</evidence>
<dbReference type="GeneID" id="93650257"/>
<evidence type="ECO:0000313" key="5">
    <source>
        <dbReference type="Proteomes" id="UP000669133"/>
    </source>
</evidence>
<keyword evidence="3" id="KW-0687">Ribonucleoprotein</keyword>
<keyword evidence="2" id="KW-0689">Ribosomal protein</keyword>
<dbReference type="Pfam" id="PF01655">
    <property type="entry name" value="Ribosomal_L32e"/>
    <property type="match status" value="1"/>
</dbReference>
<evidence type="ECO:0000256" key="2">
    <source>
        <dbReference type="ARBA" id="ARBA00022980"/>
    </source>
</evidence>
<dbReference type="InterPro" id="IPR001515">
    <property type="entry name" value="Ribosomal_eL32"/>
</dbReference>
<sequence>MGCVKLGTKRVQELNLELNLRCIANHHNHIAHFIPSKSTELFLIMATSVPHPKIVKKYTKRFKRHHSDRYHRVAENWRKQKGIDSCVRRRFRGTIPQPNIGYGSNKKTKFMTPSGHKVFVVKNLKDLDVLVMHTKTYAAEIAHNVSAKNRVDIVAKAKKIGVKVTNPKGRVSLEA</sequence>
<name>A0A8H7ZIH1_9ASCO</name>
<dbReference type="PANTHER" id="PTHR23413:SF1">
    <property type="entry name" value="RIBOSOMAL PROTEIN L32"/>
    <property type="match status" value="1"/>
</dbReference>
<dbReference type="CDD" id="cd00513">
    <property type="entry name" value="Ribosomal_L32_L32e"/>
    <property type="match status" value="1"/>
</dbReference>
<dbReference type="InterPro" id="IPR036351">
    <property type="entry name" value="Ribosomal_eL32_sf"/>
</dbReference>
<dbReference type="PROSITE" id="PS00580">
    <property type="entry name" value="RIBOSOMAL_L32E"/>
    <property type="match status" value="1"/>
</dbReference>
<dbReference type="EMBL" id="JAEOAQ010000002">
    <property type="protein sequence ID" value="KAG5419748.1"/>
    <property type="molecule type" value="Genomic_DNA"/>
</dbReference>
<keyword evidence="5" id="KW-1185">Reference proteome</keyword>
<dbReference type="OrthoDB" id="268693at2759"/>
<dbReference type="InterPro" id="IPR018263">
    <property type="entry name" value="Ribosomal_eL32_CS"/>
</dbReference>
<proteinExistence type="inferred from homology"/>
<comment type="similarity">
    <text evidence="1">Belongs to the eukaryotic ribosomal protein eL32 family.</text>
</comment>